<protein>
    <submittedName>
        <fullName evidence="2">RimJ/RimL family protein N-acetyltransferase</fullName>
    </submittedName>
</protein>
<dbReference type="Gene3D" id="3.40.630.30">
    <property type="match status" value="1"/>
</dbReference>
<organism evidence="2 3">
    <name type="scientific">Crossiella equi</name>
    <dbReference type="NCBI Taxonomy" id="130796"/>
    <lineage>
        <taxon>Bacteria</taxon>
        <taxon>Bacillati</taxon>
        <taxon>Actinomycetota</taxon>
        <taxon>Actinomycetes</taxon>
        <taxon>Pseudonocardiales</taxon>
        <taxon>Pseudonocardiaceae</taxon>
        <taxon>Crossiella</taxon>
    </lineage>
</organism>
<dbReference type="InterPro" id="IPR051908">
    <property type="entry name" value="Ribosomal_N-acetyltransferase"/>
</dbReference>
<dbReference type="PROSITE" id="PS51186">
    <property type="entry name" value="GNAT"/>
    <property type="match status" value="1"/>
</dbReference>
<dbReference type="RefSeq" id="WP_086789524.1">
    <property type="nucleotide sequence ID" value="NZ_JAGIOO010000001.1"/>
</dbReference>
<dbReference type="Proteomes" id="UP001519363">
    <property type="component" value="Unassembled WGS sequence"/>
</dbReference>
<dbReference type="Pfam" id="PF13302">
    <property type="entry name" value="Acetyltransf_3"/>
    <property type="match status" value="1"/>
</dbReference>
<evidence type="ECO:0000313" key="3">
    <source>
        <dbReference type="Proteomes" id="UP001519363"/>
    </source>
</evidence>
<reference evidence="2 3" key="1">
    <citation type="submission" date="2021-03" db="EMBL/GenBank/DDBJ databases">
        <title>Sequencing the genomes of 1000 actinobacteria strains.</title>
        <authorList>
            <person name="Klenk H.-P."/>
        </authorList>
    </citation>
    <scope>NUCLEOTIDE SEQUENCE [LARGE SCALE GENOMIC DNA]</scope>
    <source>
        <strain evidence="2 3">DSM 44580</strain>
    </source>
</reference>
<keyword evidence="3" id="KW-1185">Reference proteome</keyword>
<dbReference type="PANTHER" id="PTHR43441">
    <property type="entry name" value="RIBOSOMAL-PROTEIN-SERINE ACETYLTRANSFERASE"/>
    <property type="match status" value="1"/>
</dbReference>
<evidence type="ECO:0000313" key="2">
    <source>
        <dbReference type="EMBL" id="MBP2476234.1"/>
    </source>
</evidence>
<feature type="domain" description="N-acetyltransferase" evidence="1">
    <location>
        <begin position="1"/>
        <end position="166"/>
    </location>
</feature>
<dbReference type="InterPro" id="IPR000182">
    <property type="entry name" value="GNAT_dom"/>
</dbReference>
<name>A0ABS5AI39_9PSEU</name>
<comment type="caution">
    <text evidence="2">The sequence shown here is derived from an EMBL/GenBank/DDBJ whole genome shotgun (WGS) entry which is preliminary data.</text>
</comment>
<gene>
    <name evidence="2" type="ORF">JOF53_005106</name>
</gene>
<proteinExistence type="predicted"/>
<dbReference type="EMBL" id="JAGIOO010000001">
    <property type="protein sequence ID" value="MBP2476234.1"/>
    <property type="molecule type" value="Genomic_DNA"/>
</dbReference>
<evidence type="ECO:0000259" key="1">
    <source>
        <dbReference type="PROSITE" id="PS51186"/>
    </source>
</evidence>
<dbReference type="InterPro" id="IPR016181">
    <property type="entry name" value="Acyl_CoA_acyltransferase"/>
</dbReference>
<sequence>MTVRHILASTDLVALADFAEGDEELLDSGGDGAFDVDRDERPHLAQVVSHKAVVLDQVTGEVVGEVSWHAVTYGPAYPCSAWNFGIALLPSARGRGLGAAAQRLLVEHLFATTDLDRVEASTDVANRAEQRCLEKAGLRREGVLRGAQLRGGVRRDLAVYGILRTDLGPS</sequence>
<dbReference type="PANTHER" id="PTHR43441:SF10">
    <property type="entry name" value="ACETYLTRANSFERASE"/>
    <property type="match status" value="1"/>
</dbReference>
<dbReference type="SUPFAM" id="SSF55729">
    <property type="entry name" value="Acyl-CoA N-acyltransferases (Nat)"/>
    <property type="match status" value="1"/>
</dbReference>
<accession>A0ABS5AI39</accession>